<evidence type="ECO:0000313" key="8">
    <source>
        <dbReference type="EMBL" id="SMF94520.1"/>
    </source>
</evidence>
<gene>
    <name evidence="8" type="ORF">SAMN02949497_1838</name>
</gene>
<dbReference type="GO" id="GO:0005886">
    <property type="term" value="C:plasma membrane"/>
    <property type="evidence" value="ECO:0007669"/>
    <property type="project" value="UniProtKB-SubCell"/>
</dbReference>
<dbReference type="InterPro" id="IPR036259">
    <property type="entry name" value="MFS_trans_sf"/>
</dbReference>
<feature type="transmembrane region" description="Helical" evidence="7">
    <location>
        <begin position="155"/>
        <end position="174"/>
    </location>
</feature>
<keyword evidence="4 7" id="KW-0812">Transmembrane</keyword>
<proteinExistence type="predicted"/>
<feature type="transmembrane region" description="Helical" evidence="7">
    <location>
        <begin position="294"/>
        <end position="314"/>
    </location>
</feature>
<evidence type="ECO:0000256" key="7">
    <source>
        <dbReference type="SAM" id="Phobius"/>
    </source>
</evidence>
<dbReference type="AlphaFoldDB" id="A0A1Y6CW94"/>
<dbReference type="Pfam" id="PF07690">
    <property type="entry name" value="MFS_1"/>
    <property type="match status" value="1"/>
</dbReference>
<keyword evidence="9" id="KW-1185">Reference proteome</keyword>
<dbReference type="EMBL" id="FXAM01000001">
    <property type="protein sequence ID" value="SMF94520.1"/>
    <property type="molecule type" value="Genomic_DNA"/>
</dbReference>
<evidence type="ECO:0000256" key="5">
    <source>
        <dbReference type="ARBA" id="ARBA00022989"/>
    </source>
</evidence>
<dbReference type="PANTHER" id="PTHR43266:SF2">
    <property type="entry name" value="MAJOR FACILITATOR SUPERFAMILY (MFS) PROFILE DOMAIN-CONTAINING PROTEIN"/>
    <property type="match status" value="1"/>
</dbReference>
<feature type="transmembrane region" description="Helical" evidence="7">
    <location>
        <begin position="335"/>
        <end position="353"/>
    </location>
</feature>
<dbReference type="PANTHER" id="PTHR43266">
    <property type="entry name" value="MACROLIDE-EFFLUX PROTEIN"/>
    <property type="match status" value="1"/>
</dbReference>
<dbReference type="OrthoDB" id="9803968at2"/>
<feature type="transmembrane region" description="Helical" evidence="7">
    <location>
        <begin position="37"/>
        <end position="58"/>
    </location>
</feature>
<feature type="transmembrane region" description="Helical" evidence="7">
    <location>
        <begin position="206"/>
        <end position="229"/>
    </location>
</feature>
<keyword evidence="6 7" id="KW-0472">Membrane</keyword>
<evidence type="ECO:0000256" key="6">
    <source>
        <dbReference type="ARBA" id="ARBA00023136"/>
    </source>
</evidence>
<evidence type="ECO:0000313" key="9">
    <source>
        <dbReference type="Proteomes" id="UP000192923"/>
    </source>
</evidence>
<keyword evidence="5 7" id="KW-1133">Transmembrane helix</keyword>
<comment type="subcellular location">
    <subcellularLocation>
        <location evidence="1">Cell membrane</location>
        <topology evidence="1">Multi-pass membrane protein</topology>
    </subcellularLocation>
</comment>
<dbReference type="CDD" id="cd06173">
    <property type="entry name" value="MFS_MefA_like"/>
    <property type="match status" value="1"/>
</dbReference>
<reference evidence="8 9" key="1">
    <citation type="submission" date="2016-12" db="EMBL/GenBank/DDBJ databases">
        <authorList>
            <person name="Song W.-J."/>
            <person name="Kurnit D.M."/>
        </authorList>
    </citation>
    <scope>NUCLEOTIDE SEQUENCE [LARGE SCALE GENOMIC DNA]</scope>
    <source>
        <strain evidence="8 9">175</strain>
    </source>
</reference>
<accession>A0A1Y6CW94</accession>
<evidence type="ECO:0000256" key="4">
    <source>
        <dbReference type="ARBA" id="ARBA00022692"/>
    </source>
</evidence>
<feature type="transmembrane region" description="Helical" evidence="7">
    <location>
        <begin position="12"/>
        <end position="31"/>
    </location>
</feature>
<dbReference type="RefSeq" id="WP_085211975.1">
    <property type="nucleotide sequence ID" value="NZ_FXAM01000001.1"/>
</dbReference>
<dbReference type="GO" id="GO:0022857">
    <property type="term" value="F:transmembrane transporter activity"/>
    <property type="evidence" value="ECO:0007669"/>
    <property type="project" value="InterPro"/>
</dbReference>
<evidence type="ECO:0000256" key="1">
    <source>
        <dbReference type="ARBA" id="ARBA00004651"/>
    </source>
</evidence>
<dbReference type="SUPFAM" id="SSF103473">
    <property type="entry name" value="MFS general substrate transporter"/>
    <property type="match status" value="1"/>
</dbReference>
<feature type="transmembrane region" description="Helical" evidence="7">
    <location>
        <begin position="271"/>
        <end position="288"/>
    </location>
</feature>
<dbReference type="Proteomes" id="UP000192923">
    <property type="component" value="Unassembled WGS sequence"/>
</dbReference>
<evidence type="ECO:0000256" key="2">
    <source>
        <dbReference type="ARBA" id="ARBA00022448"/>
    </source>
</evidence>
<dbReference type="Gene3D" id="1.20.1250.20">
    <property type="entry name" value="MFS general substrate transporter like domains"/>
    <property type="match status" value="1"/>
</dbReference>
<keyword evidence="3" id="KW-1003">Cell membrane</keyword>
<evidence type="ECO:0000256" key="3">
    <source>
        <dbReference type="ARBA" id="ARBA00022475"/>
    </source>
</evidence>
<dbReference type="InterPro" id="IPR011701">
    <property type="entry name" value="MFS"/>
</dbReference>
<dbReference type="NCBIfam" id="NF008397">
    <property type="entry name" value="PRK11195.1"/>
    <property type="match status" value="1"/>
</dbReference>
<feature type="transmembrane region" description="Helical" evidence="7">
    <location>
        <begin position="241"/>
        <end position="259"/>
    </location>
</feature>
<organism evidence="8 9">
    <name type="scientific">Methylomagnum ishizawai</name>
    <dbReference type="NCBI Taxonomy" id="1760988"/>
    <lineage>
        <taxon>Bacteria</taxon>
        <taxon>Pseudomonadati</taxon>
        <taxon>Pseudomonadota</taxon>
        <taxon>Gammaproteobacteria</taxon>
        <taxon>Methylococcales</taxon>
        <taxon>Methylococcaceae</taxon>
        <taxon>Methylomagnum</taxon>
    </lineage>
</organism>
<name>A0A1Y6CW94_9GAMM</name>
<sequence>MNRGLYALVGSQFLSAFADNAILFTVIAIVMQNKATPAWYIPALQSVFLIAYVVLTPWVGHLADRFPKPWILIAANAVKAVGGGLILVGVDPLFAYGVVGMGAAAYSPAKYGILPELTDTEHLVKANSWVEGATIAAILLGTVAGAKLADHSIDLGLWASVGLFLVSALAVLLLPKLAARGVSPGSPLGKLWGLIRGLLDTQRARLILLALSLFWACAATLRVALVAWAPAVLHSQTASDIAELTLYLSIGIVIGSGIVPRLIPLAQVRRVRFAGYGLGCAFLALAFVDSLWPARAALLGVGVFGGIMVVPLNAAIQQIGYRTVGSGSAVAVQNFFQNAAMLVSVGGYSLAAGHGAGPVATIFGLSGLVWLMTVLVSWRLPKQVAE</sequence>
<keyword evidence="2" id="KW-0813">Transport</keyword>
<feature type="transmembrane region" description="Helical" evidence="7">
    <location>
        <begin position="359"/>
        <end position="380"/>
    </location>
</feature>
<dbReference type="STRING" id="1760988.SAMN02949497_1838"/>
<protein>
    <submittedName>
        <fullName evidence="8">MFS transporter, LPLT family, lysophospholipid transporter</fullName>
    </submittedName>
</protein>